<evidence type="ECO:0000313" key="1">
    <source>
        <dbReference type="EMBL" id="TFD78533.1"/>
    </source>
</evidence>
<dbReference type="RefSeq" id="WP_134174198.1">
    <property type="nucleotide sequence ID" value="NZ_SODI01000001.1"/>
</dbReference>
<sequence>MRSQPVRAEVTCAALLIVMALIRFARQPSVYARLLDAGGLVVRSVRIIPLQVYRPSLTLLSISRL</sequence>
<reference evidence="1 2" key="1">
    <citation type="submission" date="2019-03" db="EMBL/GenBank/DDBJ databases">
        <title>Genomics of glacier-inhabiting Cryobacterium strains.</title>
        <authorList>
            <person name="Liu Q."/>
            <person name="Xin Y.-H."/>
        </authorList>
    </citation>
    <scope>NUCLEOTIDE SEQUENCE [LARGE SCALE GENOMIC DNA]</scope>
    <source>
        <strain evidence="1 2">CGMCC 1.4292</strain>
    </source>
</reference>
<comment type="caution">
    <text evidence="1">The sequence shown here is derived from an EMBL/GenBank/DDBJ whole genome shotgun (WGS) entry which is preliminary data.</text>
</comment>
<dbReference type="Proteomes" id="UP000298218">
    <property type="component" value="Unassembled WGS sequence"/>
</dbReference>
<keyword evidence="2" id="KW-1185">Reference proteome</keyword>
<dbReference type="OrthoDB" id="5126393at2"/>
<accession>A0A4Y8KLU3</accession>
<evidence type="ECO:0000313" key="2">
    <source>
        <dbReference type="Proteomes" id="UP000298218"/>
    </source>
</evidence>
<gene>
    <name evidence="1" type="ORF">E3T53_10120</name>
</gene>
<dbReference type="EMBL" id="SOHQ01000028">
    <property type="protein sequence ID" value="TFD78533.1"/>
    <property type="molecule type" value="Genomic_DNA"/>
</dbReference>
<proteinExistence type="predicted"/>
<protein>
    <submittedName>
        <fullName evidence="1">Uncharacterized protein</fullName>
    </submittedName>
</protein>
<name>A0A4Y8KLU3_9MICO</name>
<dbReference type="AlphaFoldDB" id="A0A4Y8KLU3"/>
<organism evidence="1 2">
    <name type="scientific">Cryobacterium psychrophilum</name>
    <dbReference type="NCBI Taxonomy" id="41988"/>
    <lineage>
        <taxon>Bacteria</taxon>
        <taxon>Bacillati</taxon>
        <taxon>Actinomycetota</taxon>
        <taxon>Actinomycetes</taxon>
        <taxon>Micrococcales</taxon>
        <taxon>Microbacteriaceae</taxon>
        <taxon>Cryobacterium</taxon>
    </lineage>
</organism>